<dbReference type="InterPro" id="IPR029070">
    <property type="entry name" value="Chitinase_insertion_sf"/>
</dbReference>
<evidence type="ECO:0000313" key="8">
    <source>
        <dbReference type="Proteomes" id="UP000275394"/>
    </source>
</evidence>
<name>A0A3N2D577_9GAMM</name>
<evidence type="ECO:0000313" key="7">
    <source>
        <dbReference type="EMBL" id="ROR94937.1"/>
    </source>
</evidence>
<dbReference type="InterPro" id="IPR001223">
    <property type="entry name" value="Glyco_hydro18_cat"/>
</dbReference>
<keyword evidence="5" id="KW-0732">Signal</keyword>
<dbReference type="GO" id="GO:0006032">
    <property type="term" value="P:chitin catabolic process"/>
    <property type="evidence" value="ECO:0007669"/>
    <property type="project" value="UniProtKB-KW"/>
</dbReference>
<dbReference type="RefSeq" id="WP_162844246.1">
    <property type="nucleotide sequence ID" value="NZ_RKHR01000009.1"/>
</dbReference>
<proteinExistence type="predicted"/>
<gene>
    <name evidence="7" type="ORF">EDC56_3752</name>
</gene>
<dbReference type="InterPro" id="IPR011583">
    <property type="entry name" value="Chitinase_II/V-like_cat"/>
</dbReference>
<accession>A0A3N2D577</accession>
<evidence type="ECO:0000256" key="3">
    <source>
        <dbReference type="ARBA" id="ARBA00023024"/>
    </source>
</evidence>
<dbReference type="EMBL" id="RKHR01000009">
    <property type="protein sequence ID" value="ROR94937.1"/>
    <property type="molecule type" value="Genomic_DNA"/>
</dbReference>
<comment type="catalytic activity">
    <reaction evidence="1">
        <text>Random endo-hydrolysis of N-acetyl-beta-D-glucosaminide (1-&gt;4)-beta-linkages in chitin and chitodextrins.</text>
        <dbReference type="EC" id="3.2.1.14"/>
    </reaction>
</comment>
<dbReference type="GO" id="GO:0000272">
    <property type="term" value="P:polysaccharide catabolic process"/>
    <property type="evidence" value="ECO:0007669"/>
    <property type="project" value="UniProtKB-KW"/>
</dbReference>
<dbReference type="SMART" id="SM00636">
    <property type="entry name" value="Glyco_18"/>
    <property type="match status" value="1"/>
</dbReference>
<keyword evidence="3" id="KW-0146">Chitin degradation</keyword>
<reference evidence="7 8" key="1">
    <citation type="submission" date="2018-11" db="EMBL/GenBank/DDBJ databases">
        <title>Genomic Encyclopedia of Type Strains, Phase IV (KMG-IV): sequencing the most valuable type-strain genomes for metagenomic binning, comparative biology and taxonomic classification.</title>
        <authorList>
            <person name="Goeker M."/>
        </authorList>
    </citation>
    <scope>NUCLEOTIDE SEQUENCE [LARGE SCALE GENOMIC DNA]</scope>
    <source>
        <strain evidence="7 8">DSM 100316</strain>
    </source>
</reference>
<keyword evidence="4" id="KW-0119">Carbohydrate metabolism</keyword>
<dbReference type="PANTHER" id="PTHR11177:SF317">
    <property type="entry name" value="CHITINASE 12-RELATED"/>
    <property type="match status" value="1"/>
</dbReference>
<evidence type="ECO:0000259" key="6">
    <source>
        <dbReference type="PROSITE" id="PS51910"/>
    </source>
</evidence>
<dbReference type="SUPFAM" id="SSF51445">
    <property type="entry name" value="(Trans)glycosidases"/>
    <property type="match status" value="1"/>
</dbReference>
<comment type="caution">
    <text evidence="7">The sequence shown here is derived from an EMBL/GenBank/DDBJ whole genome shotgun (WGS) entry which is preliminary data.</text>
</comment>
<feature type="signal peptide" evidence="5">
    <location>
        <begin position="1"/>
        <end position="24"/>
    </location>
</feature>
<feature type="domain" description="GH18" evidence="6">
    <location>
        <begin position="178"/>
        <end position="644"/>
    </location>
</feature>
<keyword evidence="8" id="KW-1185">Reference proteome</keyword>
<sequence length="678" mass="72631">MINIGNKKQMTGIALIVASSLAQAAYAVTPPAASAMYAYTPLSINNFKVKASSGWSTVPDFVCWSTQPGTYNVGCSSDIDFDGPVPSGIGSYDINKTIPPELLQAGENTIYVTQCESSQGWQNCGATFEETFTLASNFDYENTTSNGTGELANLTKDKIPYATDSNVGAEAVTAGNDKVVAGYVSEWAQYDRGYDLEKLEPTAYTDLIYSFFGICGDLGVSTNTSVDDVYANRTLKAEDVANACKARGLADGSIVMIDGWGGLQNKISARQKDSADNTALYHGGTPLDFYEADGTKITKNYLNAEQYNLFDKTNAMGLMGQLIELKSQNPNLNVSVSIGGWSLSEPYHRIAASPELTDVFAQSIVDFAKKWSFVGGFDIDWEFPGSGGASNAYSADDGDNFVTLVKAVRAKLDANGLDHIKLSSAVGASTEHINQIGKDNYKALVSETTGLDRLYLMNYDYWGAAFSTTLGHQSNLFGNSLPGNLSATQNSADKAIKLLESYDVPASKIVIGVANYSRGKNGVIVTAGEPGSADTSTIGNDPEQFVYGTYEDSILEGYDLFEHIAGANLLGDKGFSLYTDKTANADYYYNSGSGVYYSIDTPRTAALKAHYANENGLAGAFVWTVEYDYKGQTVNTLNEALGKTITSEMSAPGDRALKASTCGINVDSVECETLNNQH</sequence>
<dbReference type="InterPro" id="IPR050314">
    <property type="entry name" value="Glycosyl_Hydrlase_18"/>
</dbReference>
<protein>
    <recommendedName>
        <fullName evidence="2">chitinase</fullName>
        <ecNumber evidence="2">3.2.1.14</ecNumber>
    </recommendedName>
</protein>
<feature type="chain" id="PRO_5018137613" description="chitinase" evidence="5">
    <location>
        <begin position="25"/>
        <end position="678"/>
    </location>
</feature>
<dbReference type="GO" id="GO:0008843">
    <property type="term" value="F:endochitinase activity"/>
    <property type="evidence" value="ECO:0007669"/>
    <property type="project" value="UniProtKB-EC"/>
</dbReference>
<evidence type="ECO:0000256" key="2">
    <source>
        <dbReference type="ARBA" id="ARBA00012729"/>
    </source>
</evidence>
<evidence type="ECO:0000256" key="4">
    <source>
        <dbReference type="ARBA" id="ARBA00023326"/>
    </source>
</evidence>
<dbReference type="Proteomes" id="UP000275394">
    <property type="component" value="Unassembled WGS sequence"/>
</dbReference>
<dbReference type="Gene3D" id="3.10.50.10">
    <property type="match status" value="1"/>
</dbReference>
<dbReference type="PROSITE" id="PS51910">
    <property type="entry name" value="GH18_2"/>
    <property type="match status" value="1"/>
</dbReference>
<dbReference type="GO" id="GO:0008061">
    <property type="term" value="F:chitin binding"/>
    <property type="evidence" value="ECO:0007669"/>
    <property type="project" value="InterPro"/>
</dbReference>
<dbReference type="EC" id="3.2.1.14" evidence="2"/>
<dbReference type="PANTHER" id="PTHR11177">
    <property type="entry name" value="CHITINASE"/>
    <property type="match status" value="1"/>
</dbReference>
<keyword evidence="4" id="KW-0624">Polysaccharide degradation</keyword>
<evidence type="ECO:0000256" key="1">
    <source>
        <dbReference type="ARBA" id="ARBA00000822"/>
    </source>
</evidence>
<evidence type="ECO:0000256" key="5">
    <source>
        <dbReference type="SAM" id="SignalP"/>
    </source>
</evidence>
<dbReference type="Pfam" id="PF00704">
    <property type="entry name" value="Glyco_hydro_18"/>
    <property type="match status" value="1"/>
</dbReference>
<organism evidence="7 8">
    <name type="scientific">Sinobacterium caligoides</name>
    <dbReference type="NCBI Taxonomy" id="933926"/>
    <lineage>
        <taxon>Bacteria</taxon>
        <taxon>Pseudomonadati</taxon>
        <taxon>Pseudomonadota</taxon>
        <taxon>Gammaproteobacteria</taxon>
        <taxon>Cellvibrionales</taxon>
        <taxon>Spongiibacteraceae</taxon>
        <taxon>Sinobacterium</taxon>
    </lineage>
</organism>
<dbReference type="InterPro" id="IPR017853">
    <property type="entry name" value="GH"/>
</dbReference>
<dbReference type="AlphaFoldDB" id="A0A3N2D577"/>
<dbReference type="Gene3D" id="3.20.20.80">
    <property type="entry name" value="Glycosidases"/>
    <property type="match status" value="1"/>
</dbReference>